<feature type="signal peptide" evidence="7">
    <location>
        <begin position="1"/>
        <end position="23"/>
    </location>
</feature>
<evidence type="ECO:0000256" key="3">
    <source>
        <dbReference type="ARBA" id="ARBA00022729"/>
    </source>
</evidence>
<dbReference type="Gene3D" id="3.40.720.10">
    <property type="entry name" value="Alkaline Phosphatase, subunit A"/>
    <property type="match status" value="1"/>
</dbReference>
<feature type="binding site" evidence="6">
    <location>
        <begin position="162"/>
        <end position="164"/>
    </location>
    <ligand>
        <name>substrate</name>
    </ligand>
</feature>
<keyword evidence="2 4" id="KW-0479">Metal-binding</keyword>
<dbReference type="InterPro" id="IPR017850">
    <property type="entry name" value="Alkaline_phosphatase_core_sf"/>
</dbReference>
<reference evidence="8 9" key="1">
    <citation type="submission" date="2017-08" db="EMBL/GenBank/DDBJ databases">
        <title>The whole genome shortgun sequences of strain Leeuwenhoekiella nanhaiensis G18 from the South China Sea.</title>
        <authorList>
            <person name="Liu Q."/>
        </authorList>
    </citation>
    <scope>NUCLEOTIDE SEQUENCE [LARGE SCALE GENOMIC DNA]</scope>
    <source>
        <strain evidence="8 9">G18</strain>
    </source>
</reference>
<dbReference type="PIRSF" id="PIRSF031924">
    <property type="entry name" value="Pi-irrepressible_AP"/>
    <property type="match status" value="1"/>
</dbReference>
<evidence type="ECO:0000313" key="8">
    <source>
        <dbReference type="EMBL" id="PHQ29433.1"/>
    </source>
</evidence>
<dbReference type="PANTHER" id="PTHR10151">
    <property type="entry name" value="ECTONUCLEOTIDE PYROPHOSPHATASE/PHOSPHODIESTERASE"/>
    <property type="match status" value="1"/>
</dbReference>
<keyword evidence="3 7" id="KW-0732">Signal</keyword>
<proteinExistence type="predicted"/>
<evidence type="ECO:0000256" key="5">
    <source>
        <dbReference type="PIRSR" id="PIRSR031924-50"/>
    </source>
</evidence>
<dbReference type="CDD" id="cd16016">
    <property type="entry name" value="AP-SPAP"/>
    <property type="match status" value="1"/>
</dbReference>
<dbReference type="SUPFAM" id="SSF53649">
    <property type="entry name" value="Alkaline phosphatase-like"/>
    <property type="match status" value="1"/>
</dbReference>
<dbReference type="GO" id="GO:0004035">
    <property type="term" value="F:alkaline phosphatase activity"/>
    <property type="evidence" value="ECO:0007669"/>
    <property type="project" value="InterPro"/>
</dbReference>
<organism evidence="8 9">
    <name type="scientific">Leeuwenhoekiella nanhaiensis</name>
    <dbReference type="NCBI Taxonomy" id="1655491"/>
    <lineage>
        <taxon>Bacteria</taxon>
        <taxon>Pseudomonadati</taxon>
        <taxon>Bacteroidota</taxon>
        <taxon>Flavobacteriia</taxon>
        <taxon>Flavobacteriales</taxon>
        <taxon>Flavobacteriaceae</taxon>
        <taxon>Leeuwenhoekiella</taxon>
    </lineage>
</organism>
<dbReference type="RefSeq" id="WP_099645933.1">
    <property type="nucleotide sequence ID" value="NZ_KZ319290.1"/>
</dbReference>
<evidence type="ECO:0000313" key="9">
    <source>
        <dbReference type="Proteomes" id="UP000229433"/>
    </source>
</evidence>
<comment type="caution">
    <text evidence="8">The sequence shown here is derived from an EMBL/GenBank/DDBJ whole genome shotgun (WGS) entry which is preliminary data.</text>
</comment>
<dbReference type="EMBL" id="NQXA01000004">
    <property type="protein sequence ID" value="PHQ29433.1"/>
    <property type="molecule type" value="Genomic_DNA"/>
</dbReference>
<dbReference type="InterPro" id="IPR026263">
    <property type="entry name" value="Alkaline_phosphatase_prok"/>
</dbReference>
<dbReference type="InterPro" id="IPR002591">
    <property type="entry name" value="Phosphodiest/P_Trfase"/>
</dbReference>
<evidence type="ECO:0000256" key="1">
    <source>
        <dbReference type="ARBA" id="ARBA00022553"/>
    </source>
</evidence>
<name>A0A2G1VRN2_9FLAO</name>
<evidence type="ECO:0000256" key="4">
    <source>
        <dbReference type="PIRNR" id="PIRNR031924"/>
    </source>
</evidence>
<feature type="chain" id="PRO_5013672839" evidence="7">
    <location>
        <begin position="24"/>
        <end position="546"/>
    </location>
</feature>
<protein>
    <submittedName>
        <fullName evidence="8">Alkaline phosphatase</fullName>
    </submittedName>
</protein>
<evidence type="ECO:0000256" key="6">
    <source>
        <dbReference type="PIRSR" id="PIRSR031924-51"/>
    </source>
</evidence>
<dbReference type="OrthoDB" id="9766127at2"/>
<feature type="binding site" evidence="6">
    <location>
        <position position="101"/>
    </location>
    <ligand>
        <name>substrate</name>
    </ligand>
</feature>
<dbReference type="Gene3D" id="3.30.1360.150">
    <property type="match status" value="1"/>
</dbReference>
<evidence type="ECO:0000256" key="2">
    <source>
        <dbReference type="ARBA" id="ARBA00022723"/>
    </source>
</evidence>
<evidence type="ECO:0000256" key="7">
    <source>
        <dbReference type="SAM" id="SignalP"/>
    </source>
</evidence>
<dbReference type="Proteomes" id="UP000229433">
    <property type="component" value="Unassembled WGS sequence"/>
</dbReference>
<sequence length="546" mass="60326">MKFKNIKMFLIGLAALGFQPGNAQTTSQKPKLVVGIVVDQMRFDYLTRFEAQFGDRGFKRLMSDGFECRNNHFNYVPTYTGPGHASIYTGTTPANHGIISNNWYNKFEKQQVYCAGDTAVASVGIDGPAGQMSPHRMLTTTVTDQNRLHTQMRGKTIGISLKDRGAILPAGHTANAAYWFEGGDEGKWITSTFYMNELPKWVQDFNASAKAKSYLKEWNTLKPIETYIESGDDLNTYEGGFRGKEEAVFPYDLAELAEQNGGYSLLKSTPYGNNLTTDFALEALDAEGLGQDADTDFLAVSYSATDYVGHNFGVNSKEVEDMYVRLDLDLERLLDALDEKVGKGNYTVFLTADHGAVNVPAYLSANKIPSGYFDNRAFETALNEFVVSEFGEEGLIEDISNYQVFFNYENLAAAEINAEELQQKIAHFALQYDLMDKVYTRAELNQANYTSGVAALIQKGFNQKRSGDVFLVLDPGVISYSRTGSTHGSAFSYDTHAPLLFYGAGIKKGKTYELTEIPDIAPTIAVLLGIEFPNGTTGKVIAEVLE</sequence>
<keyword evidence="1 5" id="KW-0597">Phosphoprotein</keyword>
<accession>A0A2G1VRN2</accession>
<dbReference type="Pfam" id="PF01663">
    <property type="entry name" value="Phosphodiest"/>
    <property type="match status" value="1"/>
</dbReference>
<dbReference type="AlphaFoldDB" id="A0A2G1VRN2"/>
<gene>
    <name evidence="8" type="ORF">CJ305_08930</name>
</gene>
<dbReference type="GO" id="GO:0046872">
    <property type="term" value="F:metal ion binding"/>
    <property type="evidence" value="ECO:0007669"/>
    <property type="project" value="UniProtKB-KW"/>
</dbReference>
<dbReference type="NCBIfam" id="NF042991">
    <property type="entry name" value="alk_phos_PafA"/>
    <property type="match status" value="1"/>
</dbReference>
<keyword evidence="9" id="KW-1185">Reference proteome</keyword>
<dbReference type="PANTHER" id="PTHR10151:SF120">
    <property type="entry name" value="BIS(5'-ADENOSYL)-TRIPHOSPHATASE"/>
    <property type="match status" value="1"/>
</dbReference>
<feature type="active site" description="Phosphothreonine intermediate" evidence="5">
    <location>
        <position position="80"/>
    </location>
</feature>